<dbReference type="OrthoDB" id="9813917at2"/>
<dbReference type="Gene3D" id="3.40.630.30">
    <property type="match status" value="1"/>
</dbReference>
<dbReference type="SUPFAM" id="SSF55729">
    <property type="entry name" value="Acyl-CoA N-acyltransferases (Nat)"/>
    <property type="match status" value="1"/>
</dbReference>
<comment type="caution">
    <text evidence="3">The sequence shown here is derived from an EMBL/GenBank/DDBJ whole genome shotgun (WGS) entry which is preliminary data.</text>
</comment>
<sequence length="154" mass="17470">MKNKITIHPLSAEAPQPYELLLLADPSKDLVDQYTASGTVYIARYEDNIIACYVLYPLNNNTVEIKNIAVDEKFQNQGIGSFLLQDAVQKAKEKGYKEILIGTGNSSIGQLYVYQKAGFKINSIRKNFFRDHYAEPIWENGIECTDMIILTMQL</sequence>
<reference evidence="3 4" key="1">
    <citation type="submission" date="2016-11" db="EMBL/GenBank/DDBJ databases">
        <title>Genome sequence and comparative genomic analysis of clinical strain Elizabethkingia meningoseptica 61421 PRCM.</title>
        <authorList>
            <person name="Wang M."/>
            <person name="Hu S."/>
            <person name="Cao L."/>
            <person name="Jiang T."/>
            <person name="Zhou Y."/>
            <person name="Ming D."/>
        </authorList>
    </citation>
    <scope>NUCLEOTIDE SEQUENCE [LARGE SCALE GENOMIC DNA]</scope>
    <source>
        <strain evidence="3 4">61421 PRCM</strain>
    </source>
</reference>
<evidence type="ECO:0000259" key="2">
    <source>
        <dbReference type="PROSITE" id="PS51186"/>
    </source>
</evidence>
<dbReference type="Proteomes" id="UP000188947">
    <property type="component" value="Unassembled WGS sequence"/>
</dbReference>
<dbReference type="PANTHER" id="PTHR13947:SF37">
    <property type="entry name" value="LD18367P"/>
    <property type="match status" value="1"/>
</dbReference>
<keyword evidence="4" id="KW-1185">Reference proteome</keyword>
<dbReference type="GO" id="GO:0008080">
    <property type="term" value="F:N-acetyltransferase activity"/>
    <property type="evidence" value="ECO:0007669"/>
    <property type="project" value="InterPro"/>
</dbReference>
<dbReference type="InterPro" id="IPR000182">
    <property type="entry name" value="GNAT_dom"/>
</dbReference>
<dbReference type="Pfam" id="PF00583">
    <property type="entry name" value="Acetyltransf_1"/>
    <property type="match status" value="1"/>
</dbReference>
<organism evidence="3 4">
    <name type="scientific">Elizabethkingia meningoseptica</name>
    <name type="common">Chryseobacterium meningosepticum</name>
    <dbReference type="NCBI Taxonomy" id="238"/>
    <lineage>
        <taxon>Bacteria</taxon>
        <taxon>Pseudomonadati</taxon>
        <taxon>Bacteroidota</taxon>
        <taxon>Flavobacteriia</taxon>
        <taxon>Flavobacteriales</taxon>
        <taxon>Weeksellaceae</taxon>
        <taxon>Elizabethkingia</taxon>
    </lineage>
</organism>
<dbReference type="RefSeq" id="WP_016200496.1">
    <property type="nucleotide sequence ID" value="NZ_CP014338.1"/>
</dbReference>
<dbReference type="eggNOG" id="COG0456">
    <property type="taxonomic scope" value="Bacteria"/>
</dbReference>
<accession>A0A1T3II69</accession>
<name>A0A1T3II69_ELIME</name>
<dbReference type="CDD" id="cd04301">
    <property type="entry name" value="NAT_SF"/>
    <property type="match status" value="1"/>
</dbReference>
<dbReference type="InterPro" id="IPR050769">
    <property type="entry name" value="NAT_camello-type"/>
</dbReference>
<dbReference type="GeneID" id="48544916"/>
<gene>
    <name evidence="3" type="ORF">BMF97_10090</name>
</gene>
<dbReference type="STRING" id="238.BBD35_00335"/>
<evidence type="ECO:0000256" key="1">
    <source>
        <dbReference type="ARBA" id="ARBA00022679"/>
    </source>
</evidence>
<dbReference type="InterPro" id="IPR016181">
    <property type="entry name" value="Acyl_CoA_acyltransferase"/>
</dbReference>
<dbReference type="PANTHER" id="PTHR13947">
    <property type="entry name" value="GNAT FAMILY N-ACETYLTRANSFERASE"/>
    <property type="match status" value="1"/>
</dbReference>
<keyword evidence="1 3" id="KW-0808">Transferase</keyword>
<feature type="domain" description="N-acetyltransferase" evidence="2">
    <location>
        <begin position="5"/>
        <end position="140"/>
    </location>
</feature>
<dbReference type="KEGG" id="emg:BBD33_15960"/>
<protein>
    <submittedName>
        <fullName evidence="3">GNAT family N-acetyltransferase</fullName>
    </submittedName>
</protein>
<evidence type="ECO:0000313" key="3">
    <source>
        <dbReference type="EMBL" id="OOH95181.1"/>
    </source>
</evidence>
<proteinExistence type="predicted"/>
<dbReference type="AlphaFoldDB" id="A0A1T3II69"/>
<dbReference type="EMBL" id="MPOG01000011">
    <property type="protein sequence ID" value="OOH95181.1"/>
    <property type="molecule type" value="Genomic_DNA"/>
</dbReference>
<dbReference type="PROSITE" id="PS51186">
    <property type="entry name" value="GNAT"/>
    <property type="match status" value="1"/>
</dbReference>
<evidence type="ECO:0000313" key="4">
    <source>
        <dbReference type="Proteomes" id="UP000188947"/>
    </source>
</evidence>